<dbReference type="Proteomes" id="UP000233398">
    <property type="component" value="Unassembled WGS sequence"/>
</dbReference>
<gene>
    <name evidence="1" type="ORF">CWD77_04935</name>
</gene>
<name>A0A2N0VKZ1_9BACT</name>
<comment type="caution">
    <text evidence="1">The sequence shown here is derived from an EMBL/GenBank/DDBJ whole genome shotgun (WGS) entry which is preliminary data.</text>
</comment>
<keyword evidence="2" id="KW-1185">Reference proteome</keyword>
<evidence type="ECO:0000313" key="1">
    <source>
        <dbReference type="EMBL" id="PKD44811.1"/>
    </source>
</evidence>
<proteinExistence type="predicted"/>
<evidence type="ECO:0000313" key="2">
    <source>
        <dbReference type="Proteomes" id="UP000233398"/>
    </source>
</evidence>
<protein>
    <submittedName>
        <fullName evidence="1">Uncharacterized protein</fullName>
    </submittedName>
</protein>
<organism evidence="1 2">
    <name type="scientific">Rhodohalobacter barkolensis</name>
    <dbReference type="NCBI Taxonomy" id="2053187"/>
    <lineage>
        <taxon>Bacteria</taxon>
        <taxon>Pseudomonadati</taxon>
        <taxon>Balneolota</taxon>
        <taxon>Balneolia</taxon>
        <taxon>Balneolales</taxon>
        <taxon>Balneolaceae</taxon>
        <taxon>Rhodohalobacter</taxon>
    </lineage>
</organism>
<dbReference type="RefSeq" id="WP_101072099.1">
    <property type="nucleotide sequence ID" value="NZ_PISP01000001.1"/>
</dbReference>
<dbReference type="EMBL" id="PISP01000001">
    <property type="protein sequence ID" value="PKD44811.1"/>
    <property type="molecule type" value="Genomic_DNA"/>
</dbReference>
<sequence>MLKHLFLVLVLAGSYYLWDQKPIKHGVGVTAPDAPVVERGFQLAEHNFKHYTLEPKYRLKTTARVVSNKRYWFDEKAELAPVDFVLGWGELSNERILDQVKTPISRRDYKIDVIRPPMTFNEIRSNLLYMHAIPANETIADQLKSIKTGHIVSIRGFIVDVYDRADVLWTSSRQGNSAKLDNSQYVLIESLDVLE</sequence>
<reference evidence="1 2" key="1">
    <citation type="submission" date="2017-11" db="EMBL/GenBank/DDBJ databases">
        <title>Rhodohalobacter 15182 sp. nov., isolated from a salt lake.</title>
        <authorList>
            <person name="Han S."/>
        </authorList>
    </citation>
    <scope>NUCLEOTIDE SEQUENCE [LARGE SCALE GENOMIC DNA]</scope>
    <source>
        <strain evidence="1 2">15182</strain>
    </source>
</reference>
<accession>A0A2N0VKZ1</accession>
<dbReference type="AlphaFoldDB" id="A0A2N0VKZ1"/>